<evidence type="ECO:0000313" key="1">
    <source>
        <dbReference type="EnsemblPlants" id="ONIVA10G00370.1"/>
    </source>
</evidence>
<reference evidence="1" key="1">
    <citation type="submission" date="2015-04" db="UniProtKB">
        <authorList>
            <consortium name="EnsemblPlants"/>
        </authorList>
    </citation>
    <scope>IDENTIFICATION</scope>
    <source>
        <strain evidence="1">SL10</strain>
    </source>
</reference>
<keyword evidence="2" id="KW-1185">Reference proteome</keyword>
<name>A0A0E0INV1_ORYNI</name>
<evidence type="ECO:0000313" key="2">
    <source>
        <dbReference type="Proteomes" id="UP000006591"/>
    </source>
</evidence>
<dbReference type="HOGENOM" id="CLU_2871517_0_0_1"/>
<proteinExistence type="predicted"/>
<dbReference type="Proteomes" id="UP000006591">
    <property type="component" value="Chromosome 10"/>
</dbReference>
<dbReference type="AlphaFoldDB" id="A0A0E0INV1"/>
<dbReference type="EnsemblPlants" id="ONIVA10G00370.1">
    <property type="protein sequence ID" value="ONIVA10G00370.1"/>
    <property type="gene ID" value="ONIVA10G00370"/>
</dbReference>
<reference evidence="1" key="2">
    <citation type="submission" date="2018-04" db="EMBL/GenBank/DDBJ databases">
        <title>OnivRS2 (Oryza nivara Reference Sequence Version 2).</title>
        <authorList>
            <person name="Zhang J."/>
            <person name="Kudrna D."/>
            <person name="Lee S."/>
            <person name="Talag J."/>
            <person name="Rajasekar S."/>
            <person name="Welchert J."/>
            <person name="Hsing Y.-I."/>
            <person name="Wing R.A."/>
        </authorList>
    </citation>
    <scope>NUCLEOTIDE SEQUENCE [LARGE SCALE GENOMIC DNA]</scope>
</reference>
<protein>
    <submittedName>
        <fullName evidence="1">Uncharacterized protein</fullName>
    </submittedName>
</protein>
<accession>A0A0E0INV1</accession>
<sequence>MDASRGSHYILTYDIATAEEGKMDLPSDYYGSKEIRLGSSPEGRLRLLVLHLIVRVAPAGQGTA</sequence>
<dbReference type="Gramene" id="ONIVA10G00370.1">
    <property type="protein sequence ID" value="ONIVA10G00370.1"/>
    <property type="gene ID" value="ONIVA10G00370"/>
</dbReference>
<organism evidence="1">
    <name type="scientific">Oryza nivara</name>
    <name type="common">Indian wild rice</name>
    <name type="synonym">Oryza sativa f. spontanea</name>
    <dbReference type="NCBI Taxonomy" id="4536"/>
    <lineage>
        <taxon>Eukaryota</taxon>
        <taxon>Viridiplantae</taxon>
        <taxon>Streptophyta</taxon>
        <taxon>Embryophyta</taxon>
        <taxon>Tracheophyta</taxon>
        <taxon>Spermatophyta</taxon>
        <taxon>Magnoliopsida</taxon>
        <taxon>Liliopsida</taxon>
        <taxon>Poales</taxon>
        <taxon>Poaceae</taxon>
        <taxon>BOP clade</taxon>
        <taxon>Oryzoideae</taxon>
        <taxon>Oryzeae</taxon>
        <taxon>Oryzinae</taxon>
        <taxon>Oryza</taxon>
    </lineage>
</organism>